<dbReference type="InterPro" id="IPR011765">
    <property type="entry name" value="Pept_M16_N"/>
</dbReference>
<keyword evidence="9" id="KW-0732">Signal</keyword>
<dbReference type="Proteomes" id="UP001310692">
    <property type="component" value="Unassembled WGS sequence"/>
</dbReference>
<evidence type="ECO:0000256" key="2">
    <source>
        <dbReference type="ARBA" id="ARBA00007261"/>
    </source>
</evidence>
<protein>
    <submittedName>
        <fullName evidence="12">Insulinase family protein</fullName>
    </submittedName>
</protein>
<comment type="similarity">
    <text evidence="2 8">Belongs to the peptidase M16 family.</text>
</comment>
<sequence length="962" mass="105934">MISTLFARTALAALFCLSLAACNAPQRGEAGPDALAETGQVSAADVDFVHEASDLDPDPAVRYGRLENGMRYAILHNETPPNTAAIRMVFNVGSLAEADDQRGLAHFIEHMAFNGSTNVPEGEMVPLLERFGLAFGPDTNAFTGLETVGYQLDLPEVDDETLRTGLFLMRETASELLLDADALDRERGVILGEERVRNTPFRRWNQARNRFLFPDMIIADRDSLLGAQEIIRTAPQERFADFYENFYVPERAIVTVVGDIDVDDVENRIIAQFADWEQPADARPDPELGTLDADRGFDTGYFEDSEIVPIITIDMLDPGPPPADTVANRRENLVRGIADAILNRRLSTLINTGTSPLVQASASSTHAFDRVERSSLLGASTPERWREAVGVLEQELRRAVEFGFTQAELNEQLANIRTSLVNNADGAATRSSTSLADGLWQSWRGDSVFTHPSDSLARFEAYADGITVEEVSAAFREDWTSGEPLVFVTATESLENPEAEIAALWTESQAVAVEPPVEADEAGWAYTDFGTPGEVASRTEVEDLDFTQIAFENGVRLNVKSTDFRAQRVSINIQFGRGDLEPRTEAVVGTVASSVFTSSGLEAHSADDLSRVLAGRAVSANFNVGGDAFTFGSTTTPTDLETQLQLYAAYLTAPGWRPEGLAQFEASIEEFRRISYSSPAGVLSAEGARMIRSGDPRFGFPTREEFAAIDLDDIRAFLTDALEQSPVEITIVGDVSVDDAIAAVAATFGALPERAGEWPDYDDARNVVFPDPTPEPIVLTHRGEPNQAYANVYWPTVDFSDVRRSRALSMLNAVIDLKLTERLREGEGLTYSTANSNLESDIYPGYGYFWIGINIEPQEAERVYDIIDQIVAATADGEISEDEMLRARRPILESIEDAREDNGYWLNVLSGSQEDPERLDNARSLVDDLNSITREELMDLANEYLRDETAYRLTIVSQNWQP</sequence>
<feature type="signal peptide" evidence="9">
    <location>
        <begin position="1"/>
        <end position="23"/>
    </location>
</feature>
<keyword evidence="13" id="KW-1185">Reference proteome</keyword>
<evidence type="ECO:0000259" key="11">
    <source>
        <dbReference type="Pfam" id="PF05193"/>
    </source>
</evidence>
<keyword evidence="7" id="KW-0482">Metalloprotease</keyword>
<dbReference type="RefSeq" id="WP_330197252.1">
    <property type="nucleotide sequence ID" value="NZ_JAZDRO010000008.1"/>
</dbReference>
<dbReference type="InterPro" id="IPR007863">
    <property type="entry name" value="Peptidase_M16_C"/>
</dbReference>
<evidence type="ECO:0000259" key="10">
    <source>
        <dbReference type="Pfam" id="PF00675"/>
    </source>
</evidence>
<evidence type="ECO:0000256" key="5">
    <source>
        <dbReference type="ARBA" id="ARBA00022801"/>
    </source>
</evidence>
<dbReference type="SUPFAM" id="SSF63411">
    <property type="entry name" value="LuxS/MPP-like metallohydrolase"/>
    <property type="match status" value="4"/>
</dbReference>
<feature type="domain" description="Peptidase M16 C-terminal" evidence="11">
    <location>
        <begin position="709"/>
        <end position="889"/>
    </location>
</feature>
<evidence type="ECO:0000256" key="1">
    <source>
        <dbReference type="ARBA" id="ARBA00001947"/>
    </source>
</evidence>
<dbReference type="PROSITE" id="PS00143">
    <property type="entry name" value="INSULINASE"/>
    <property type="match status" value="1"/>
</dbReference>
<feature type="chain" id="PRO_5046866831" evidence="9">
    <location>
        <begin position="24"/>
        <end position="962"/>
    </location>
</feature>
<comment type="cofactor">
    <cofactor evidence="1">
        <name>Zn(2+)</name>
        <dbReference type="ChEBI" id="CHEBI:29105"/>
    </cofactor>
</comment>
<evidence type="ECO:0000313" key="12">
    <source>
        <dbReference type="EMBL" id="MEE2567677.1"/>
    </source>
</evidence>
<comment type="caution">
    <text evidence="12">The sequence shown here is derived from an EMBL/GenBank/DDBJ whole genome shotgun (WGS) entry which is preliminary data.</text>
</comment>
<evidence type="ECO:0000256" key="9">
    <source>
        <dbReference type="SAM" id="SignalP"/>
    </source>
</evidence>
<dbReference type="Gene3D" id="3.30.830.10">
    <property type="entry name" value="Metalloenzyme, LuxS/M16 peptidase-like"/>
    <property type="match status" value="4"/>
</dbReference>
<feature type="domain" description="Peptidase M16 N-terminal" evidence="10">
    <location>
        <begin position="74"/>
        <end position="193"/>
    </location>
</feature>
<proteinExistence type="inferred from homology"/>
<dbReference type="EMBL" id="JAZDRO010000008">
    <property type="protein sequence ID" value="MEE2567677.1"/>
    <property type="molecule type" value="Genomic_DNA"/>
</dbReference>
<dbReference type="PANTHER" id="PTHR43690">
    <property type="entry name" value="NARDILYSIN"/>
    <property type="match status" value="1"/>
</dbReference>
<reference evidence="12 13" key="1">
    <citation type="submission" date="2024-01" db="EMBL/GenBank/DDBJ databases">
        <title>Hyphobacterium bacterium isolated from marine sediment.</title>
        <authorList>
            <person name="Zhao S."/>
        </authorList>
    </citation>
    <scope>NUCLEOTIDE SEQUENCE [LARGE SCALE GENOMIC DNA]</scope>
    <source>
        <strain evidence="12 13">Y60-23</strain>
    </source>
</reference>
<dbReference type="PANTHER" id="PTHR43690:SF17">
    <property type="entry name" value="PROTEIN YHJJ"/>
    <property type="match status" value="1"/>
</dbReference>
<evidence type="ECO:0000256" key="6">
    <source>
        <dbReference type="ARBA" id="ARBA00022833"/>
    </source>
</evidence>
<accession>A0ABU7M2B7</accession>
<dbReference type="Pfam" id="PF00675">
    <property type="entry name" value="Peptidase_M16"/>
    <property type="match status" value="1"/>
</dbReference>
<dbReference type="Pfam" id="PF05193">
    <property type="entry name" value="Peptidase_M16_C"/>
    <property type="match status" value="2"/>
</dbReference>
<evidence type="ECO:0000256" key="8">
    <source>
        <dbReference type="RuleBase" id="RU004447"/>
    </source>
</evidence>
<dbReference type="InterPro" id="IPR050626">
    <property type="entry name" value="Peptidase_M16"/>
</dbReference>
<keyword evidence="5" id="KW-0378">Hydrolase</keyword>
<keyword evidence="3" id="KW-0645">Protease</keyword>
<evidence type="ECO:0000313" key="13">
    <source>
        <dbReference type="Proteomes" id="UP001310692"/>
    </source>
</evidence>
<evidence type="ECO:0000256" key="7">
    <source>
        <dbReference type="ARBA" id="ARBA00023049"/>
    </source>
</evidence>
<evidence type="ECO:0000256" key="3">
    <source>
        <dbReference type="ARBA" id="ARBA00022670"/>
    </source>
</evidence>
<keyword evidence="6" id="KW-0862">Zinc</keyword>
<dbReference type="InterPro" id="IPR011249">
    <property type="entry name" value="Metalloenz_LuxS/M16"/>
</dbReference>
<name>A0ABU7M2B7_9PROT</name>
<organism evidence="12 13">
    <name type="scientific">Hyphobacterium marinum</name>
    <dbReference type="NCBI Taxonomy" id="3116574"/>
    <lineage>
        <taxon>Bacteria</taxon>
        <taxon>Pseudomonadati</taxon>
        <taxon>Pseudomonadota</taxon>
        <taxon>Alphaproteobacteria</taxon>
        <taxon>Maricaulales</taxon>
        <taxon>Maricaulaceae</taxon>
        <taxon>Hyphobacterium</taxon>
    </lineage>
</organism>
<feature type="domain" description="Peptidase M16 C-terminal" evidence="11">
    <location>
        <begin position="237"/>
        <end position="414"/>
    </location>
</feature>
<keyword evidence="4" id="KW-0479">Metal-binding</keyword>
<gene>
    <name evidence="12" type="ORF">V0U35_13415</name>
</gene>
<evidence type="ECO:0000256" key="4">
    <source>
        <dbReference type="ARBA" id="ARBA00022723"/>
    </source>
</evidence>
<dbReference type="InterPro" id="IPR001431">
    <property type="entry name" value="Pept_M16_Zn_BS"/>
</dbReference>